<protein>
    <submittedName>
        <fullName evidence="1">Unplaced genomic scaffold scaffold_5996, whole genome shotgun sequence</fullName>
    </submittedName>
</protein>
<dbReference type="InParanoid" id="A0A0D0BLD5"/>
<keyword evidence="2" id="KW-1185">Reference proteome</keyword>
<organism evidence="1 2">
    <name type="scientific">Paxillus rubicundulus Ve08.2h10</name>
    <dbReference type="NCBI Taxonomy" id="930991"/>
    <lineage>
        <taxon>Eukaryota</taxon>
        <taxon>Fungi</taxon>
        <taxon>Dikarya</taxon>
        <taxon>Basidiomycota</taxon>
        <taxon>Agaricomycotina</taxon>
        <taxon>Agaricomycetes</taxon>
        <taxon>Agaricomycetidae</taxon>
        <taxon>Boletales</taxon>
        <taxon>Paxilineae</taxon>
        <taxon>Paxillaceae</taxon>
        <taxon>Paxillus</taxon>
    </lineage>
</organism>
<accession>A0A0D0BLD5</accession>
<proteinExistence type="predicted"/>
<dbReference type="EMBL" id="KN830818">
    <property type="protein sequence ID" value="KIK72452.1"/>
    <property type="molecule type" value="Genomic_DNA"/>
</dbReference>
<reference evidence="2" key="2">
    <citation type="submission" date="2015-01" db="EMBL/GenBank/DDBJ databases">
        <title>Evolutionary Origins and Diversification of the Mycorrhizal Mutualists.</title>
        <authorList>
            <consortium name="DOE Joint Genome Institute"/>
            <consortium name="Mycorrhizal Genomics Consortium"/>
            <person name="Kohler A."/>
            <person name="Kuo A."/>
            <person name="Nagy L.G."/>
            <person name="Floudas D."/>
            <person name="Copeland A."/>
            <person name="Barry K.W."/>
            <person name="Cichocki N."/>
            <person name="Veneault-Fourrey C."/>
            <person name="LaButti K."/>
            <person name="Lindquist E.A."/>
            <person name="Lipzen A."/>
            <person name="Lundell T."/>
            <person name="Morin E."/>
            <person name="Murat C."/>
            <person name="Riley R."/>
            <person name="Ohm R."/>
            <person name="Sun H."/>
            <person name="Tunlid A."/>
            <person name="Henrissat B."/>
            <person name="Grigoriev I.V."/>
            <person name="Hibbett D.S."/>
            <person name="Martin F."/>
        </authorList>
    </citation>
    <scope>NUCLEOTIDE SEQUENCE [LARGE SCALE GENOMIC DNA]</scope>
    <source>
        <strain evidence="2">Ve08.2h10</strain>
    </source>
</reference>
<dbReference type="AlphaFoldDB" id="A0A0D0BLD5"/>
<gene>
    <name evidence="1" type="ORF">PAXRUDRAFT_74898</name>
</gene>
<feature type="non-terminal residue" evidence="1">
    <location>
        <position position="58"/>
    </location>
</feature>
<name>A0A0D0BLD5_9AGAM</name>
<dbReference type="HOGENOM" id="CLU_180949_0_0_1"/>
<evidence type="ECO:0000313" key="1">
    <source>
        <dbReference type="EMBL" id="KIK72452.1"/>
    </source>
</evidence>
<feature type="non-terminal residue" evidence="1">
    <location>
        <position position="1"/>
    </location>
</feature>
<evidence type="ECO:0000313" key="2">
    <source>
        <dbReference type="Proteomes" id="UP000054538"/>
    </source>
</evidence>
<reference evidence="1 2" key="1">
    <citation type="submission" date="2014-04" db="EMBL/GenBank/DDBJ databases">
        <authorList>
            <consortium name="DOE Joint Genome Institute"/>
            <person name="Kuo A."/>
            <person name="Kohler A."/>
            <person name="Jargeat P."/>
            <person name="Nagy L.G."/>
            <person name="Floudas D."/>
            <person name="Copeland A."/>
            <person name="Barry K.W."/>
            <person name="Cichocki N."/>
            <person name="Veneault-Fourrey C."/>
            <person name="LaButti K."/>
            <person name="Lindquist E.A."/>
            <person name="Lipzen A."/>
            <person name="Lundell T."/>
            <person name="Morin E."/>
            <person name="Murat C."/>
            <person name="Sun H."/>
            <person name="Tunlid A."/>
            <person name="Henrissat B."/>
            <person name="Grigoriev I.V."/>
            <person name="Hibbett D.S."/>
            <person name="Martin F."/>
            <person name="Nordberg H.P."/>
            <person name="Cantor M.N."/>
            <person name="Hua S.X."/>
        </authorList>
    </citation>
    <scope>NUCLEOTIDE SEQUENCE [LARGE SCALE GENOMIC DNA]</scope>
    <source>
        <strain evidence="1 2">Ve08.2h10</strain>
    </source>
</reference>
<sequence>LSPAWYQQDRVPYRHQLEVSAILKGSHANPGPQQWLQAGALQNAILSATLMVMHPDLY</sequence>
<dbReference type="OrthoDB" id="2670483at2759"/>
<dbReference type="Proteomes" id="UP000054538">
    <property type="component" value="Unassembled WGS sequence"/>
</dbReference>